<keyword evidence="2" id="KW-1003">Cell membrane</keyword>
<dbReference type="GO" id="GO:0015171">
    <property type="term" value="F:amino acid transmembrane transporter activity"/>
    <property type="evidence" value="ECO:0007669"/>
    <property type="project" value="TreeGrafter"/>
</dbReference>
<gene>
    <name evidence="7" type="ORF">FEE95_19380</name>
</gene>
<evidence type="ECO:0000313" key="8">
    <source>
        <dbReference type="Proteomes" id="UP000310314"/>
    </source>
</evidence>
<proteinExistence type="predicted"/>
<evidence type="ECO:0000256" key="1">
    <source>
        <dbReference type="ARBA" id="ARBA00004651"/>
    </source>
</evidence>
<evidence type="ECO:0000256" key="5">
    <source>
        <dbReference type="ARBA" id="ARBA00023136"/>
    </source>
</evidence>
<dbReference type="PANTHER" id="PTHR30086:SF20">
    <property type="entry name" value="ARGININE EXPORTER PROTEIN ARGO-RELATED"/>
    <property type="match status" value="1"/>
</dbReference>
<reference evidence="7 8" key="1">
    <citation type="submission" date="2019-05" db="EMBL/GenBank/DDBJ databases">
        <authorList>
            <person name="Zhang J.-Y."/>
            <person name="Feg X."/>
            <person name="Du Z.-J."/>
        </authorList>
    </citation>
    <scope>NUCLEOTIDE SEQUENCE [LARGE SCALE GENOMIC DNA]</scope>
    <source>
        <strain evidence="7 8">RZ26</strain>
    </source>
</reference>
<feature type="transmembrane region" description="Helical" evidence="6">
    <location>
        <begin position="6"/>
        <end position="28"/>
    </location>
</feature>
<dbReference type="GO" id="GO:0005886">
    <property type="term" value="C:plasma membrane"/>
    <property type="evidence" value="ECO:0007669"/>
    <property type="project" value="UniProtKB-SubCell"/>
</dbReference>
<dbReference type="EMBL" id="VATY01000005">
    <property type="protein sequence ID" value="TMM53232.1"/>
    <property type="molecule type" value="Genomic_DNA"/>
</dbReference>
<feature type="transmembrane region" description="Helical" evidence="6">
    <location>
        <begin position="40"/>
        <end position="65"/>
    </location>
</feature>
<comment type="caution">
    <text evidence="7">The sequence shown here is derived from an EMBL/GenBank/DDBJ whole genome shotgun (WGS) entry which is preliminary data.</text>
</comment>
<dbReference type="OrthoDB" id="9784202at2"/>
<evidence type="ECO:0000256" key="6">
    <source>
        <dbReference type="SAM" id="Phobius"/>
    </source>
</evidence>
<dbReference type="Proteomes" id="UP000310314">
    <property type="component" value="Unassembled WGS sequence"/>
</dbReference>
<feature type="transmembrane region" description="Helical" evidence="6">
    <location>
        <begin position="187"/>
        <end position="205"/>
    </location>
</feature>
<organism evidence="7 8">
    <name type="scientific">Maribacter algarum</name>
    <name type="common">ex Zhang et al. 2020</name>
    <dbReference type="NCBI Taxonomy" id="2578118"/>
    <lineage>
        <taxon>Bacteria</taxon>
        <taxon>Pseudomonadati</taxon>
        <taxon>Bacteroidota</taxon>
        <taxon>Flavobacteriia</taxon>
        <taxon>Flavobacteriales</taxon>
        <taxon>Flavobacteriaceae</taxon>
        <taxon>Maribacter</taxon>
    </lineage>
</organism>
<keyword evidence="3 6" id="KW-0812">Transmembrane</keyword>
<dbReference type="Pfam" id="PF01810">
    <property type="entry name" value="LysE"/>
    <property type="match status" value="1"/>
</dbReference>
<dbReference type="PANTHER" id="PTHR30086">
    <property type="entry name" value="ARGININE EXPORTER PROTEIN ARGO"/>
    <property type="match status" value="1"/>
</dbReference>
<feature type="transmembrane region" description="Helical" evidence="6">
    <location>
        <begin position="149"/>
        <end position="175"/>
    </location>
</feature>
<evidence type="ECO:0000256" key="4">
    <source>
        <dbReference type="ARBA" id="ARBA00022989"/>
    </source>
</evidence>
<feature type="transmembrane region" description="Helical" evidence="6">
    <location>
        <begin position="112"/>
        <end position="137"/>
    </location>
</feature>
<sequence>MNYEILIAFIGATAALAISPGPDNIYVLMQSITNGKKYGLATVAGLMTGCLVHTTLLAFGVSAIIKQSDQLFFSIKLFGAAYLLYLAIQVYRSDSEISLTNDTTPKKSLAQLFRQGFIMNVLNPKVTIFFLAFFPGFLFSESLHTVVQFYVLGFLFIAVSSFIFSTIAILSGMISEMITKNSNVGTILKWLQIIVFVGIALYLLLSDK</sequence>
<protein>
    <submittedName>
        <fullName evidence="7">LysE family translocator</fullName>
    </submittedName>
</protein>
<feature type="transmembrane region" description="Helical" evidence="6">
    <location>
        <begin position="71"/>
        <end position="91"/>
    </location>
</feature>
<dbReference type="PIRSF" id="PIRSF006324">
    <property type="entry name" value="LeuE"/>
    <property type="match status" value="1"/>
</dbReference>
<accession>A0A5S3PGI4</accession>
<name>A0A5S3PGI4_9FLAO</name>
<evidence type="ECO:0000256" key="2">
    <source>
        <dbReference type="ARBA" id="ARBA00022475"/>
    </source>
</evidence>
<evidence type="ECO:0000313" key="7">
    <source>
        <dbReference type="EMBL" id="TMM53232.1"/>
    </source>
</evidence>
<evidence type="ECO:0000256" key="3">
    <source>
        <dbReference type="ARBA" id="ARBA00022692"/>
    </source>
</evidence>
<keyword evidence="8" id="KW-1185">Reference proteome</keyword>
<dbReference type="RefSeq" id="WP_138659692.1">
    <property type="nucleotide sequence ID" value="NZ_VATY01000005.1"/>
</dbReference>
<keyword evidence="4 6" id="KW-1133">Transmembrane helix</keyword>
<keyword evidence="5 6" id="KW-0472">Membrane</keyword>
<comment type="subcellular location">
    <subcellularLocation>
        <location evidence="1">Cell membrane</location>
        <topology evidence="1">Multi-pass membrane protein</topology>
    </subcellularLocation>
</comment>
<dbReference type="AlphaFoldDB" id="A0A5S3PGI4"/>
<dbReference type="InterPro" id="IPR001123">
    <property type="entry name" value="LeuE-type"/>
</dbReference>